<dbReference type="EMBL" id="PKPP01002013">
    <property type="protein sequence ID" value="PWA78250.1"/>
    <property type="molecule type" value="Genomic_DNA"/>
</dbReference>
<protein>
    <submittedName>
        <fullName evidence="2">Nucleoporin Nup85-like protein</fullName>
    </submittedName>
</protein>
<feature type="compositionally biased region" description="Polar residues" evidence="1">
    <location>
        <begin position="1"/>
        <end position="16"/>
    </location>
</feature>
<reference evidence="2 3" key="1">
    <citation type="journal article" date="2018" name="Mol. Plant">
        <title>The genome of Artemisia annua provides insight into the evolution of Asteraceae family and artemisinin biosynthesis.</title>
        <authorList>
            <person name="Shen Q."/>
            <person name="Zhang L."/>
            <person name="Liao Z."/>
            <person name="Wang S."/>
            <person name="Yan T."/>
            <person name="Shi P."/>
            <person name="Liu M."/>
            <person name="Fu X."/>
            <person name="Pan Q."/>
            <person name="Wang Y."/>
            <person name="Lv Z."/>
            <person name="Lu X."/>
            <person name="Zhang F."/>
            <person name="Jiang W."/>
            <person name="Ma Y."/>
            <person name="Chen M."/>
            <person name="Hao X."/>
            <person name="Li L."/>
            <person name="Tang Y."/>
            <person name="Lv G."/>
            <person name="Zhou Y."/>
            <person name="Sun X."/>
            <person name="Brodelius P.E."/>
            <person name="Rose J.K.C."/>
            <person name="Tang K."/>
        </authorList>
    </citation>
    <scope>NUCLEOTIDE SEQUENCE [LARGE SCALE GENOMIC DNA]</scope>
    <source>
        <strain evidence="3">cv. Huhao1</strain>
        <tissue evidence="2">Leaf</tissue>
    </source>
</reference>
<gene>
    <name evidence="2" type="ORF">CTI12_AA214080</name>
</gene>
<accession>A0A2U1NXU3</accession>
<sequence length="88" mass="9789">MPGLLTNSDNQSSTIVPFSPEPPTLYNLHHGLKPPLAPRISISWSRGNSLRLSIFKSPDNHPQDENKKNAFMAVSESMGYSSSYDAEW</sequence>
<proteinExistence type="predicted"/>
<evidence type="ECO:0000313" key="3">
    <source>
        <dbReference type="Proteomes" id="UP000245207"/>
    </source>
</evidence>
<dbReference type="STRING" id="35608.A0A2U1NXU3"/>
<dbReference type="OrthoDB" id="17644at2759"/>
<feature type="region of interest" description="Disordered" evidence="1">
    <location>
        <begin position="1"/>
        <end position="20"/>
    </location>
</feature>
<comment type="caution">
    <text evidence="2">The sequence shown here is derived from an EMBL/GenBank/DDBJ whole genome shotgun (WGS) entry which is preliminary data.</text>
</comment>
<dbReference type="Proteomes" id="UP000245207">
    <property type="component" value="Unassembled WGS sequence"/>
</dbReference>
<keyword evidence="3" id="KW-1185">Reference proteome</keyword>
<dbReference type="AlphaFoldDB" id="A0A2U1NXU3"/>
<evidence type="ECO:0000313" key="2">
    <source>
        <dbReference type="EMBL" id="PWA78250.1"/>
    </source>
</evidence>
<name>A0A2U1NXU3_ARTAN</name>
<organism evidence="2 3">
    <name type="scientific">Artemisia annua</name>
    <name type="common">Sweet wormwood</name>
    <dbReference type="NCBI Taxonomy" id="35608"/>
    <lineage>
        <taxon>Eukaryota</taxon>
        <taxon>Viridiplantae</taxon>
        <taxon>Streptophyta</taxon>
        <taxon>Embryophyta</taxon>
        <taxon>Tracheophyta</taxon>
        <taxon>Spermatophyta</taxon>
        <taxon>Magnoliopsida</taxon>
        <taxon>eudicotyledons</taxon>
        <taxon>Gunneridae</taxon>
        <taxon>Pentapetalae</taxon>
        <taxon>asterids</taxon>
        <taxon>campanulids</taxon>
        <taxon>Asterales</taxon>
        <taxon>Asteraceae</taxon>
        <taxon>Asteroideae</taxon>
        <taxon>Anthemideae</taxon>
        <taxon>Artemisiinae</taxon>
        <taxon>Artemisia</taxon>
    </lineage>
</organism>
<evidence type="ECO:0000256" key="1">
    <source>
        <dbReference type="SAM" id="MobiDB-lite"/>
    </source>
</evidence>